<dbReference type="EMBL" id="JBHUDE010000040">
    <property type="protein sequence ID" value="MFD1607667.1"/>
    <property type="molecule type" value="Genomic_DNA"/>
</dbReference>
<evidence type="ECO:0000313" key="2">
    <source>
        <dbReference type="Proteomes" id="UP001597221"/>
    </source>
</evidence>
<dbReference type="Pfam" id="PF11068">
    <property type="entry name" value="YlqD"/>
    <property type="match status" value="1"/>
</dbReference>
<dbReference type="InterPro" id="IPR021297">
    <property type="entry name" value="YlqD"/>
</dbReference>
<protein>
    <submittedName>
        <fullName evidence="1">YlqD family protein</fullName>
    </submittedName>
</protein>
<gene>
    <name evidence="1" type="ORF">ACFSBH_08380</name>
</gene>
<proteinExistence type="predicted"/>
<keyword evidence="2" id="KW-1185">Reference proteome</keyword>
<sequence length="130" mass="15404">MVKIIKKVEIKQVITEQSKAKIKSNFFEQKMRLEQECQQLLFEKRKMLNKKGVPKQEIELRFQKEISKRKDEIELITFKEEQLEILEDGSEIVEGEVESLVEVSIGANWEQLMKRQAIVIKDDIVVRIDE</sequence>
<organism evidence="1 2">
    <name type="scientific">Oceanobacillus luteolus</name>
    <dbReference type="NCBI Taxonomy" id="1274358"/>
    <lineage>
        <taxon>Bacteria</taxon>
        <taxon>Bacillati</taxon>
        <taxon>Bacillota</taxon>
        <taxon>Bacilli</taxon>
        <taxon>Bacillales</taxon>
        <taxon>Bacillaceae</taxon>
        <taxon>Oceanobacillus</taxon>
    </lineage>
</organism>
<dbReference type="Proteomes" id="UP001597221">
    <property type="component" value="Unassembled WGS sequence"/>
</dbReference>
<dbReference type="Gene3D" id="6.10.140.1110">
    <property type="match status" value="1"/>
</dbReference>
<reference evidence="2" key="1">
    <citation type="journal article" date="2019" name="Int. J. Syst. Evol. Microbiol.">
        <title>The Global Catalogue of Microorganisms (GCM) 10K type strain sequencing project: providing services to taxonomists for standard genome sequencing and annotation.</title>
        <authorList>
            <consortium name="The Broad Institute Genomics Platform"/>
            <consortium name="The Broad Institute Genome Sequencing Center for Infectious Disease"/>
            <person name="Wu L."/>
            <person name="Ma J."/>
        </authorList>
    </citation>
    <scope>NUCLEOTIDE SEQUENCE [LARGE SCALE GENOMIC DNA]</scope>
    <source>
        <strain evidence="2">CGMCC 1.12376</strain>
    </source>
</reference>
<comment type="caution">
    <text evidence="1">The sequence shown here is derived from an EMBL/GenBank/DDBJ whole genome shotgun (WGS) entry which is preliminary data.</text>
</comment>
<name>A0ABW4HRI9_9BACI</name>
<evidence type="ECO:0000313" key="1">
    <source>
        <dbReference type="EMBL" id="MFD1607667.1"/>
    </source>
</evidence>
<dbReference type="RefSeq" id="WP_285853514.1">
    <property type="nucleotide sequence ID" value="NZ_JAMBON010000001.1"/>
</dbReference>
<accession>A0ABW4HRI9</accession>